<evidence type="ECO:0000313" key="11">
    <source>
        <dbReference type="EMBL" id="GGI06372.1"/>
    </source>
</evidence>
<proteinExistence type="inferred from homology"/>
<dbReference type="InterPro" id="IPR049940">
    <property type="entry name" value="GluQ/Sye"/>
</dbReference>
<dbReference type="InterPro" id="IPR020751">
    <property type="entry name" value="aa-tRNA-synth_I_codon-bd_sub2"/>
</dbReference>
<dbReference type="Gene3D" id="1.10.8.70">
    <property type="entry name" value="Glutamate-tRNA synthetase, class I, anticodon-binding domain 1"/>
    <property type="match status" value="1"/>
</dbReference>
<dbReference type="InterPro" id="IPR020058">
    <property type="entry name" value="Glu/Gln-tRNA-synth_Ib_cat-dom"/>
</dbReference>
<dbReference type="InterPro" id="IPR004527">
    <property type="entry name" value="Glu-tRNA-ligase_bac/mito"/>
</dbReference>
<comment type="subcellular location">
    <subcellularLocation>
        <location evidence="8">Cytoplasm</location>
    </subcellularLocation>
</comment>
<sequence>MSSAPAPRVRFCPAPSGWLHVGSVRAALYNHLHARRHGGTFVFRIEDTDASRATEESMRSMMEAMAWIGLAHDEGPELAGDGFVTRGEYGPYRQSERTALYGAVARRLEAAGATYRDHRTAEELEAWREAQRAGQGEGPPVVKASRFEHTPEELERFAAEGRPASLRLRTPESGTVAVDDLVRGEVRWDWAQISDPVIARSDGSATYPLANSVDDLAQGITLICRGEDLLSVTPRQVLLHELLTADDGEGSTILDAALAEVGLPARDPSWTRPQAFAHLPMVVGMDRKKLSKRHGSVSIQEFARQGFLPETLRNYLALLGWAPKDGRERLDDDELVAEFELAAVGRSAAAFDVDKLTAFNGERIRDLDPDELAERLVPFLDGTYGDEALVDTPPSEQQVAVLRGLVPLVQERMQRLDEVQRYAPAFLREAVDFEADSVTKVFGKAGSVEAIEAAGRVLANVDFDVEAIESALRGLPEELGIGFGKVAQPIRVAVTGSSVSPPLFESIELLGRQRTLARLEAALPVARDARGER</sequence>
<gene>
    <name evidence="8 11" type="primary">gltX</name>
    <name evidence="11" type="ORF">GCM10011354_18760</name>
</gene>
<dbReference type="EC" id="6.1.1.17" evidence="8"/>
<evidence type="ECO:0000256" key="7">
    <source>
        <dbReference type="ARBA" id="ARBA00023146"/>
    </source>
</evidence>
<keyword evidence="4 8" id="KW-0547">Nucleotide-binding</keyword>
<dbReference type="GO" id="GO:0006424">
    <property type="term" value="P:glutamyl-tRNA aminoacylation"/>
    <property type="evidence" value="ECO:0007669"/>
    <property type="project" value="UniProtKB-UniRule"/>
</dbReference>
<evidence type="ECO:0000256" key="8">
    <source>
        <dbReference type="HAMAP-Rule" id="MF_00022"/>
    </source>
</evidence>
<evidence type="ECO:0000259" key="10">
    <source>
        <dbReference type="Pfam" id="PF19269"/>
    </source>
</evidence>
<dbReference type="InterPro" id="IPR000924">
    <property type="entry name" value="Glu/Gln-tRNA-synth"/>
</dbReference>
<keyword evidence="7 8" id="KW-0030">Aminoacyl-tRNA synthetase</keyword>
<keyword evidence="12" id="KW-1185">Reference proteome</keyword>
<dbReference type="InterPro" id="IPR020752">
    <property type="entry name" value="Glu-tRNA-synth_I_codon-bd_sub1"/>
</dbReference>
<evidence type="ECO:0000256" key="4">
    <source>
        <dbReference type="ARBA" id="ARBA00022741"/>
    </source>
</evidence>
<dbReference type="SUPFAM" id="SSF48163">
    <property type="entry name" value="An anticodon-binding domain of class I aminoacyl-tRNA synthetases"/>
    <property type="match status" value="1"/>
</dbReference>
<dbReference type="Pfam" id="PF19269">
    <property type="entry name" value="Anticodon_2"/>
    <property type="match status" value="1"/>
</dbReference>
<dbReference type="InterPro" id="IPR045462">
    <property type="entry name" value="aa-tRNA-synth_I_cd-bd"/>
</dbReference>
<dbReference type="PANTHER" id="PTHR43311:SF2">
    <property type="entry name" value="GLUTAMATE--TRNA LIGASE, MITOCHONDRIAL-RELATED"/>
    <property type="match status" value="1"/>
</dbReference>
<comment type="subunit">
    <text evidence="8">Monomer.</text>
</comment>
<evidence type="ECO:0000256" key="2">
    <source>
        <dbReference type="ARBA" id="ARBA00022490"/>
    </source>
</evidence>
<dbReference type="EMBL" id="BMHA01000006">
    <property type="protein sequence ID" value="GGI06372.1"/>
    <property type="molecule type" value="Genomic_DNA"/>
</dbReference>
<evidence type="ECO:0000256" key="6">
    <source>
        <dbReference type="ARBA" id="ARBA00022917"/>
    </source>
</evidence>
<evidence type="ECO:0000313" key="12">
    <source>
        <dbReference type="Proteomes" id="UP000650511"/>
    </source>
</evidence>
<dbReference type="InterPro" id="IPR014729">
    <property type="entry name" value="Rossmann-like_a/b/a_fold"/>
</dbReference>
<feature type="domain" description="Glutamyl/glutaminyl-tRNA synthetase class Ib catalytic" evidence="9">
    <location>
        <begin position="273"/>
        <end position="357"/>
    </location>
</feature>
<evidence type="ECO:0000259" key="9">
    <source>
        <dbReference type="Pfam" id="PF00749"/>
    </source>
</evidence>
<dbReference type="AlphaFoldDB" id="A0A8J3ES30"/>
<dbReference type="GO" id="GO:0004818">
    <property type="term" value="F:glutamate-tRNA ligase activity"/>
    <property type="evidence" value="ECO:0007669"/>
    <property type="project" value="UniProtKB-UniRule"/>
</dbReference>
<dbReference type="Gene3D" id="1.10.10.350">
    <property type="match status" value="1"/>
</dbReference>
<keyword evidence="2 8" id="KW-0963">Cytoplasm</keyword>
<evidence type="ECO:0000256" key="1">
    <source>
        <dbReference type="ARBA" id="ARBA00007894"/>
    </source>
</evidence>
<dbReference type="HAMAP" id="MF_00022">
    <property type="entry name" value="Glu_tRNA_synth_type1"/>
    <property type="match status" value="1"/>
</dbReference>
<feature type="short sequence motif" description="'KMSKS' region" evidence="8">
    <location>
        <begin position="289"/>
        <end position="293"/>
    </location>
</feature>
<keyword evidence="6 8" id="KW-0648">Protein biosynthesis</keyword>
<comment type="function">
    <text evidence="8">Catalyzes the attachment of glutamate to tRNA(Glu) in a two-step reaction: glutamate is first activated by ATP to form Glu-AMP and then transferred to the acceptor end of tRNA(Glu).</text>
</comment>
<reference evidence="11" key="2">
    <citation type="submission" date="2020-09" db="EMBL/GenBank/DDBJ databases">
        <authorList>
            <person name="Sun Q."/>
            <person name="Zhou Y."/>
        </authorList>
    </citation>
    <scope>NUCLEOTIDE SEQUENCE</scope>
    <source>
        <strain evidence="11">CGMCC 1.14988</strain>
    </source>
</reference>
<comment type="similarity">
    <text evidence="1 8">Belongs to the class-I aminoacyl-tRNA synthetase family. Glutamate--tRNA ligase type 1 subfamily.</text>
</comment>
<dbReference type="GO" id="GO:0005829">
    <property type="term" value="C:cytosol"/>
    <property type="evidence" value="ECO:0007669"/>
    <property type="project" value="TreeGrafter"/>
</dbReference>
<dbReference type="PRINTS" id="PR00987">
    <property type="entry name" value="TRNASYNTHGLU"/>
</dbReference>
<dbReference type="GO" id="GO:0000049">
    <property type="term" value="F:tRNA binding"/>
    <property type="evidence" value="ECO:0007669"/>
    <property type="project" value="InterPro"/>
</dbReference>
<dbReference type="SUPFAM" id="SSF52374">
    <property type="entry name" value="Nucleotidylyl transferase"/>
    <property type="match status" value="1"/>
</dbReference>
<reference evidence="11" key="1">
    <citation type="journal article" date="2014" name="Int. J. Syst. Evol. Microbiol.">
        <title>Complete genome sequence of Corynebacterium casei LMG S-19264T (=DSM 44701T), isolated from a smear-ripened cheese.</title>
        <authorList>
            <consortium name="US DOE Joint Genome Institute (JGI-PGF)"/>
            <person name="Walter F."/>
            <person name="Albersmeier A."/>
            <person name="Kalinowski J."/>
            <person name="Ruckert C."/>
        </authorList>
    </citation>
    <scope>NUCLEOTIDE SEQUENCE</scope>
    <source>
        <strain evidence="11">CGMCC 1.14988</strain>
    </source>
</reference>
<feature type="domain" description="Aminoacyl-tRNA synthetase class I anticodon-binding" evidence="10">
    <location>
        <begin position="371"/>
        <end position="523"/>
    </location>
</feature>
<protein>
    <recommendedName>
        <fullName evidence="8">Glutamate--tRNA ligase</fullName>
        <ecNumber evidence="8">6.1.1.17</ecNumber>
    </recommendedName>
    <alternativeName>
        <fullName evidence="8">Glutamyl-tRNA synthetase</fullName>
        <shortName evidence="8">GluRS</shortName>
    </alternativeName>
</protein>
<comment type="caution">
    <text evidence="11">The sequence shown here is derived from an EMBL/GenBank/DDBJ whole genome shotgun (WGS) entry which is preliminary data.</text>
</comment>
<dbReference type="Proteomes" id="UP000650511">
    <property type="component" value="Unassembled WGS sequence"/>
</dbReference>
<dbReference type="GO" id="GO:0005524">
    <property type="term" value="F:ATP binding"/>
    <property type="evidence" value="ECO:0007669"/>
    <property type="project" value="UniProtKB-UniRule"/>
</dbReference>
<feature type="domain" description="Glutamyl/glutaminyl-tRNA synthetase class Ib catalytic" evidence="9">
    <location>
        <begin position="8"/>
        <end position="245"/>
    </location>
</feature>
<organism evidence="11 12">
    <name type="scientific">Egicoccus halophilus</name>
    <dbReference type="NCBI Taxonomy" id="1670830"/>
    <lineage>
        <taxon>Bacteria</taxon>
        <taxon>Bacillati</taxon>
        <taxon>Actinomycetota</taxon>
        <taxon>Nitriliruptoria</taxon>
        <taxon>Egicoccales</taxon>
        <taxon>Egicoccaceae</taxon>
        <taxon>Egicoccus</taxon>
    </lineage>
</organism>
<dbReference type="RefSeq" id="WP_165404109.1">
    <property type="nucleotide sequence ID" value="NZ_BMHA01000006.1"/>
</dbReference>
<keyword evidence="5 8" id="KW-0067">ATP-binding</keyword>
<accession>A0A8J3ES30</accession>
<evidence type="ECO:0000256" key="5">
    <source>
        <dbReference type="ARBA" id="ARBA00022840"/>
    </source>
</evidence>
<dbReference type="PANTHER" id="PTHR43311">
    <property type="entry name" value="GLUTAMATE--TRNA LIGASE"/>
    <property type="match status" value="1"/>
</dbReference>
<keyword evidence="3 8" id="KW-0436">Ligase</keyword>
<comment type="catalytic activity">
    <reaction evidence="8">
        <text>tRNA(Glu) + L-glutamate + ATP = L-glutamyl-tRNA(Glu) + AMP + diphosphate</text>
        <dbReference type="Rhea" id="RHEA:23540"/>
        <dbReference type="Rhea" id="RHEA-COMP:9663"/>
        <dbReference type="Rhea" id="RHEA-COMP:9680"/>
        <dbReference type="ChEBI" id="CHEBI:29985"/>
        <dbReference type="ChEBI" id="CHEBI:30616"/>
        <dbReference type="ChEBI" id="CHEBI:33019"/>
        <dbReference type="ChEBI" id="CHEBI:78442"/>
        <dbReference type="ChEBI" id="CHEBI:78520"/>
        <dbReference type="ChEBI" id="CHEBI:456215"/>
        <dbReference type="EC" id="6.1.1.17"/>
    </reaction>
</comment>
<evidence type="ECO:0000256" key="3">
    <source>
        <dbReference type="ARBA" id="ARBA00022598"/>
    </source>
</evidence>
<name>A0A8J3ES30_9ACTN</name>
<dbReference type="InterPro" id="IPR008925">
    <property type="entry name" value="aa_tRNA-synth_I_cd-bd_sf"/>
</dbReference>
<feature type="binding site" evidence="8">
    <location>
        <position position="292"/>
    </location>
    <ligand>
        <name>ATP</name>
        <dbReference type="ChEBI" id="CHEBI:30616"/>
    </ligand>
</feature>
<dbReference type="Pfam" id="PF00749">
    <property type="entry name" value="tRNA-synt_1c"/>
    <property type="match status" value="2"/>
</dbReference>
<dbReference type="Gene3D" id="3.40.50.620">
    <property type="entry name" value="HUPs"/>
    <property type="match status" value="1"/>
</dbReference>
<comment type="caution">
    <text evidence="8">Lacks conserved residue(s) required for the propagation of feature annotation.</text>
</comment>